<feature type="compositionally biased region" description="Acidic residues" evidence="1">
    <location>
        <begin position="73"/>
        <end position="90"/>
    </location>
</feature>
<evidence type="ECO:0000313" key="3">
    <source>
        <dbReference type="Proteomes" id="UP001358586"/>
    </source>
</evidence>
<keyword evidence="3" id="KW-1185">Reference proteome</keyword>
<protein>
    <submittedName>
        <fullName evidence="2">Uncharacterized protein</fullName>
    </submittedName>
</protein>
<reference evidence="2 3" key="1">
    <citation type="submission" date="2023-03" db="EMBL/GenBank/DDBJ databases">
        <title>WGS of Gossypium arboreum.</title>
        <authorList>
            <person name="Yu D."/>
        </authorList>
    </citation>
    <scope>NUCLEOTIDE SEQUENCE [LARGE SCALE GENOMIC DNA]</scope>
    <source>
        <tissue evidence="2">Leaf</tissue>
    </source>
</reference>
<name>A0ABR0Q2T1_GOSAR</name>
<feature type="compositionally biased region" description="Polar residues" evidence="1">
    <location>
        <begin position="94"/>
        <end position="108"/>
    </location>
</feature>
<proteinExistence type="predicted"/>
<organism evidence="2 3">
    <name type="scientific">Gossypium arboreum</name>
    <name type="common">Tree cotton</name>
    <name type="synonym">Gossypium nanking</name>
    <dbReference type="NCBI Taxonomy" id="29729"/>
    <lineage>
        <taxon>Eukaryota</taxon>
        <taxon>Viridiplantae</taxon>
        <taxon>Streptophyta</taxon>
        <taxon>Embryophyta</taxon>
        <taxon>Tracheophyta</taxon>
        <taxon>Spermatophyta</taxon>
        <taxon>Magnoliopsida</taxon>
        <taxon>eudicotyledons</taxon>
        <taxon>Gunneridae</taxon>
        <taxon>Pentapetalae</taxon>
        <taxon>rosids</taxon>
        <taxon>malvids</taxon>
        <taxon>Malvales</taxon>
        <taxon>Malvaceae</taxon>
        <taxon>Malvoideae</taxon>
        <taxon>Gossypium</taxon>
    </lineage>
</organism>
<dbReference type="Proteomes" id="UP001358586">
    <property type="component" value="Chromosome 5"/>
</dbReference>
<evidence type="ECO:0000313" key="2">
    <source>
        <dbReference type="EMBL" id="KAK5833361.1"/>
    </source>
</evidence>
<accession>A0ABR0Q2T1</accession>
<evidence type="ECO:0000256" key="1">
    <source>
        <dbReference type="SAM" id="MobiDB-lite"/>
    </source>
</evidence>
<feature type="region of interest" description="Disordered" evidence="1">
    <location>
        <begin position="58"/>
        <end position="122"/>
    </location>
</feature>
<gene>
    <name evidence="2" type="ORF">PVK06_017186</name>
</gene>
<sequence>MSGGFENFFSVPLGEMEENVDEEENFIIDVTYLSDSDDELFESMTSIQKYNRIDNDGQRNKRKLKTNGGDETGNLEDDDFESNSDLDDDLCSNGFDSDQVYSENSNSDAHLKTEDEPSVRKNKFPLYDPNIRVPKFPIGMIFLRKTQFKEILTKYAITTRYNIQIKRSEPTRSQQDVRKKIYNAECDLADNNLAEAFNASMVQASSKPIISMLNDIRLVVIE</sequence>
<dbReference type="EMBL" id="JARKNE010000005">
    <property type="protein sequence ID" value="KAK5833361.1"/>
    <property type="molecule type" value="Genomic_DNA"/>
</dbReference>
<comment type="caution">
    <text evidence="2">The sequence shown here is derived from an EMBL/GenBank/DDBJ whole genome shotgun (WGS) entry which is preliminary data.</text>
</comment>
<feature type="compositionally biased region" description="Basic and acidic residues" evidence="1">
    <location>
        <begin position="109"/>
        <end position="119"/>
    </location>
</feature>